<protein>
    <submittedName>
        <fullName evidence="1">Uncharacterized protein</fullName>
    </submittedName>
</protein>
<accession>A0AAV4VLW6</accession>
<keyword evidence="2" id="KW-1185">Reference proteome</keyword>
<evidence type="ECO:0000313" key="2">
    <source>
        <dbReference type="Proteomes" id="UP001054945"/>
    </source>
</evidence>
<proteinExistence type="predicted"/>
<reference evidence="1 2" key="1">
    <citation type="submission" date="2021-06" db="EMBL/GenBank/DDBJ databases">
        <title>Caerostris extrusa draft genome.</title>
        <authorList>
            <person name="Kono N."/>
            <person name="Arakawa K."/>
        </authorList>
    </citation>
    <scope>NUCLEOTIDE SEQUENCE [LARGE SCALE GENOMIC DNA]</scope>
</reference>
<name>A0AAV4VLW6_CAEEX</name>
<organism evidence="1 2">
    <name type="scientific">Caerostris extrusa</name>
    <name type="common">Bark spider</name>
    <name type="synonym">Caerostris bankana</name>
    <dbReference type="NCBI Taxonomy" id="172846"/>
    <lineage>
        <taxon>Eukaryota</taxon>
        <taxon>Metazoa</taxon>
        <taxon>Ecdysozoa</taxon>
        <taxon>Arthropoda</taxon>
        <taxon>Chelicerata</taxon>
        <taxon>Arachnida</taxon>
        <taxon>Araneae</taxon>
        <taxon>Araneomorphae</taxon>
        <taxon>Entelegynae</taxon>
        <taxon>Araneoidea</taxon>
        <taxon>Araneidae</taxon>
        <taxon>Caerostris</taxon>
    </lineage>
</organism>
<dbReference type="Proteomes" id="UP001054945">
    <property type="component" value="Unassembled WGS sequence"/>
</dbReference>
<dbReference type="EMBL" id="BPLR01014737">
    <property type="protein sequence ID" value="GIY70944.1"/>
    <property type="molecule type" value="Genomic_DNA"/>
</dbReference>
<sequence length="101" mass="11480">MDSQLHNIDIVLQMKQLLLQGSQGWKDGSGARSYNGARGPNCKLQSGSPGLWLTEDIWDMMDQKIHVFKYPSDLEQQCLSECIAGRSQKSLSKMYTVKHRH</sequence>
<gene>
    <name evidence="1" type="ORF">CEXT_814831</name>
</gene>
<comment type="caution">
    <text evidence="1">The sequence shown here is derived from an EMBL/GenBank/DDBJ whole genome shotgun (WGS) entry which is preliminary data.</text>
</comment>
<evidence type="ECO:0000313" key="1">
    <source>
        <dbReference type="EMBL" id="GIY70944.1"/>
    </source>
</evidence>
<dbReference type="AlphaFoldDB" id="A0AAV4VLW6"/>